<dbReference type="InterPro" id="IPR029787">
    <property type="entry name" value="Nucleotide_cyclase"/>
</dbReference>
<dbReference type="InterPro" id="IPR035965">
    <property type="entry name" value="PAS-like_dom_sf"/>
</dbReference>
<dbReference type="PROSITE" id="PS50113">
    <property type="entry name" value="PAC"/>
    <property type="match status" value="2"/>
</dbReference>
<dbReference type="Gene3D" id="3.30.450.20">
    <property type="entry name" value="PAS domain"/>
    <property type="match status" value="2"/>
</dbReference>
<dbReference type="PANTHER" id="PTHR44757">
    <property type="entry name" value="DIGUANYLATE CYCLASE DGCP"/>
    <property type="match status" value="1"/>
</dbReference>
<evidence type="ECO:0000259" key="3">
    <source>
        <dbReference type="PROSITE" id="PS50887"/>
    </source>
</evidence>
<dbReference type="Pfam" id="PF08447">
    <property type="entry name" value="PAS_3"/>
    <property type="match status" value="1"/>
</dbReference>
<dbReference type="Proteomes" id="UP000198508">
    <property type="component" value="Unassembled WGS sequence"/>
</dbReference>
<dbReference type="InterPro" id="IPR001610">
    <property type="entry name" value="PAC"/>
</dbReference>
<protein>
    <submittedName>
        <fullName evidence="4">PAS domain S-box-containing protein/diguanylate cyclase (GGDEF) domain-containing protein</fullName>
    </submittedName>
</protein>
<dbReference type="Pfam" id="PF00990">
    <property type="entry name" value="GGDEF"/>
    <property type="match status" value="1"/>
</dbReference>
<evidence type="ECO:0000259" key="1">
    <source>
        <dbReference type="PROSITE" id="PS50112"/>
    </source>
</evidence>
<dbReference type="STRING" id="460384.SAMN05216313_10214"/>
<gene>
    <name evidence="4" type="ORF">SAMN05216313_10214</name>
</gene>
<dbReference type="InterPro" id="IPR000160">
    <property type="entry name" value="GGDEF_dom"/>
</dbReference>
<dbReference type="SUPFAM" id="SSF55785">
    <property type="entry name" value="PYP-like sensor domain (PAS domain)"/>
    <property type="match status" value="2"/>
</dbReference>
<keyword evidence="5" id="KW-1185">Reference proteome</keyword>
<dbReference type="CDD" id="cd00130">
    <property type="entry name" value="PAS"/>
    <property type="match status" value="1"/>
</dbReference>
<name>A0A1I0BKL2_9FIRM</name>
<dbReference type="Pfam" id="PF13426">
    <property type="entry name" value="PAS_9"/>
    <property type="match status" value="1"/>
</dbReference>
<dbReference type="InterPro" id="IPR052155">
    <property type="entry name" value="Biofilm_reg_signaling"/>
</dbReference>
<proteinExistence type="predicted"/>
<feature type="domain" description="GGDEF" evidence="3">
    <location>
        <begin position="443"/>
        <end position="573"/>
    </location>
</feature>
<feature type="domain" description="PAC" evidence="2">
    <location>
        <begin position="205"/>
        <end position="260"/>
    </location>
</feature>
<sequence length="586" mass="67948">MNELEYYKMMLDGTPCGLCHVALDEKLTILYANQSYYQLYGYTAENAEAQGFTNAKFILPEDDYQSIMDTVQGHIRRKDRYFQLEFRAIHSSGKLMWLLVRCAYDPDRPGSLLCALFDIADRKQMEDQLRMSMQESKIAFQLTDKMMYIYEPASRRLKQPKSAADEFGLPPVMDDVPYSVIRSGAIDEACVNDYVAFYESIIRGEKSGHSVVRKRRRDGSFGWYEAKYTSIFDEYGAVKRAVISCEDITEQREKELSYQKWSNYFKAREGKTFGVYEYNLTKDLYDDTKGDVKPDCLRSQKTYTGTVRYIAENFVYEHDLEKFNKFFERDSLLGRYYHGQTTGVLDYRRKCIDGARVGTDGVDDIGWVGGGGIIWVRAVLLLLADPYSSDVRLFMMTLDIDQEKRTELKVRSRMEHDGMTGLLNRETFIARVSRILKNSTPPKRHALIMLDIDEFKKHNDQYGHPYGDQVIRETARFIKGFLRKTDLCGRMGGDEFMVFLNDISSEEEMIPRIDMFCQILKHPDGENGEITCSLGVVFYPRDGRTFQELYQKADTALYDVKRTGRGNYRIYSPDLKRKGEEEPGAF</sequence>
<organism evidence="4 5">
    <name type="scientific">Enterocloster lavalensis</name>
    <dbReference type="NCBI Taxonomy" id="460384"/>
    <lineage>
        <taxon>Bacteria</taxon>
        <taxon>Bacillati</taxon>
        <taxon>Bacillota</taxon>
        <taxon>Clostridia</taxon>
        <taxon>Lachnospirales</taxon>
        <taxon>Lachnospiraceae</taxon>
        <taxon>Enterocloster</taxon>
    </lineage>
</organism>
<accession>A0A1I0BKL2</accession>
<dbReference type="SUPFAM" id="SSF55073">
    <property type="entry name" value="Nucleotide cyclase"/>
    <property type="match status" value="1"/>
</dbReference>
<dbReference type="EMBL" id="FOIM01000002">
    <property type="protein sequence ID" value="SET07523.1"/>
    <property type="molecule type" value="Genomic_DNA"/>
</dbReference>
<reference evidence="5" key="1">
    <citation type="submission" date="2016-10" db="EMBL/GenBank/DDBJ databases">
        <authorList>
            <person name="Varghese N."/>
            <person name="Submissions S."/>
        </authorList>
    </citation>
    <scope>NUCLEOTIDE SEQUENCE [LARGE SCALE GENOMIC DNA]</scope>
    <source>
        <strain evidence="5">NLAE-zl-G277</strain>
    </source>
</reference>
<dbReference type="PROSITE" id="PS50887">
    <property type="entry name" value="GGDEF"/>
    <property type="match status" value="1"/>
</dbReference>
<dbReference type="SMART" id="SM00086">
    <property type="entry name" value="PAC"/>
    <property type="match status" value="2"/>
</dbReference>
<dbReference type="RefSeq" id="WP_242956237.1">
    <property type="nucleotide sequence ID" value="NZ_FOIM01000002.1"/>
</dbReference>
<evidence type="ECO:0000313" key="5">
    <source>
        <dbReference type="Proteomes" id="UP000198508"/>
    </source>
</evidence>
<dbReference type="NCBIfam" id="TIGR00254">
    <property type="entry name" value="GGDEF"/>
    <property type="match status" value="1"/>
</dbReference>
<dbReference type="InterPro" id="IPR013655">
    <property type="entry name" value="PAS_fold_3"/>
</dbReference>
<dbReference type="InterPro" id="IPR043128">
    <property type="entry name" value="Rev_trsase/Diguanyl_cyclase"/>
</dbReference>
<dbReference type="SMART" id="SM00267">
    <property type="entry name" value="GGDEF"/>
    <property type="match status" value="1"/>
</dbReference>
<evidence type="ECO:0000313" key="4">
    <source>
        <dbReference type="EMBL" id="SET07523.1"/>
    </source>
</evidence>
<dbReference type="PANTHER" id="PTHR44757:SF2">
    <property type="entry name" value="BIOFILM ARCHITECTURE MAINTENANCE PROTEIN MBAA"/>
    <property type="match status" value="1"/>
</dbReference>
<feature type="domain" description="PAC" evidence="2">
    <location>
        <begin position="82"/>
        <end position="131"/>
    </location>
</feature>
<feature type="domain" description="PAS" evidence="1">
    <location>
        <begin position="21"/>
        <end position="78"/>
    </location>
</feature>
<dbReference type="PROSITE" id="PS50112">
    <property type="entry name" value="PAS"/>
    <property type="match status" value="1"/>
</dbReference>
<dbReference type="NCBIfam" id="TIGR00229">
    <property type="entry name" value="sensory_box"/>
    <property type="match status" value="2"/>
</dbReference>
<dbReference type="AlphaFoldDB" id="A0A1I0BKL2"/>
<dbReference type="Gene3D" id="3.30.70.270">
    <property type="match status" value="1"/>
</dbReference>
<dbReference type="InterPro" id="IPR000700">
    <property type="entry name" value="PAS-assoc_C"/>
</dbReference>
<dbReference type="InterPro" id="IPR000014">
    <property type="entry name" value="PAS"/>
</dbReference>
<dbReference type="CDD" id="cd01949">
    <property type="entry name" value="GGDEF"/>
    <property type="match status" value="1"/>
</dbReference>
<evidence type="ECO:0000259" key="2">
    <source>
        <dbReference type="PROSITE" id="PS50113"/>
    </source>
</evidence>